<evidence type="ECO:0000313" key="1">
    <source>
        <dbReference type="EMBL" id="MBE9610070.1"/>
    </source>
</evidence>
<sequence length="110" mass="12374">MILASLITHLAIQRFIRIDHVQPALPAWIDRRKIDRDERHQMLALSRHWLGKDLLVGRIDAQKRLRVADVLDHGAAYSLGRMVVTTQLASFSSLCQCQSSVLMSSGPIMG</sequence>
<protein>
    <submittedName>
        <fullName evidence="1">Uncharacterized protein</fullName>
    </submittedName>
</protein>
<keyword evidence="2" id="KW-1185">Reference proteome</keyword>
<organism evidence="1 2">
    <name type="scientific">Chitinilyticum piscinae</name>
    <dbReference type="NCBI Taxonomy" id="2866724"/>
    <lineage>
        <taxon>Bacteria</taxon>
        <taxon>Pseudomonadati</taxon>
        <taxon>Pseudomonadota</taxon>
        <taxon>Betaproteobacteria</taxon>
        <taxon>Neisseriales</taxon>
        <taxon>Chitinibacteraceae</taxon>
        <taxon>Chitinilyticum</taxon>
    </lineage>
</organism>
<comment type="caution">
    <text evidence="1">The sequence shown here is derived from an EMBL/GenBank/DDBJ whole genome shotgun (WGS) entry which is preliminary data.</text>
</comment>
<accession>A0A8J7G162</accession>
<dbReference type="EMBL" id="JADFUA010000006">
    <property type="protein sequence ID" value="MBE9610070.1"/>
    <property type="molecule type" value="Genomic_DNA"/>
</dbReference>
<gene>
    <name evidence="1" type="ORF">INR99_12035</name>
</gene>
<dbReference type="Proteomes" id="UP000604481">
    <property type="component" value="Unassembled WGS sequence"/>
</dbReference>
<reference evidence="1 2" key="1">
    <citation type="submission" date="2020-10" db="EMBL/GenBank/DDBJ databases">
        <title>The genome sequence of Chitinilyticum litopenaei 4Y14.</title>
        <authorList>
            <person name="Liu Y."/>
        </authorList>
    </citation>
    <scope>NUCLEOTIDE SEQUENCE [LARGE SCALE GENOMIC DNA]</scope>
    <source>
        <strain evidence="1 2">4Y14</strain>
    </source>
</reference>
<evidence type="ECO:0000313" key="2">
    <source>
        <dbReference type="Proteomes" id="UP000604481"/>
    </source>
</evidence>
<name>A0A8J7G162_9NEIS</name>
<proteinExistence type="predicted"/>
<dbReference type="AlphaFoldDB" id="A0A8J7G162"/>